<dbReference type="Proteomes" id="UP000494245">
    <property type="component" value="Unassembled WGS sequence"/>
</dbReference>
<evidence type="ECO:0000313" key="4">
    <source>
        <dbReference type="Proteomes" id="UP000494245"/>
    </source>
</evidence>
<name>A0A6V8LY39_9BACT</name>
<dbReference type="CDD" id="cd10936">
    <property type="entry name" value="CE4_DAC2"/>
    <property type="match status" value="1"/>
</dbReference>
<accession>A0A6V8LY39</accession>
<evidence type="ECO:0000313" key="3">
    <source>
        <dbReference type="EMBL" id="GFK93185.1"/>
    </source>
</evidence>
<dbReference type="AlphaFoldDB" id="A0A6V8LY39"/>
<feature type="region of interest" description="Disordered" evidence="1">
    <location>
        <begin position="1"/>
        <end position="20"/>
    </location>
</feature>
<feature type="transmembrane region" description="Helical" evidence="2">
    <location>
        <begin position="21"/>
        <end position="49"/>
    </location>
</feature>
<feature type="compositionally biased region" description="Basic residues" evidence="1">
    <location>
        <begin position="11"/>
        <end position="20"/>
    </location>
</feature>
<dbReference type="PANTHER" id="PTHR30105:SF2">
    <property type="entry name" value="DIVERGENT POLYSACCHARIDE DEACETYLASE SUPERFAMILY"/>
    <property type="match status" value="1"/>
</dbReference>
<keyword evidence="2" id="KW-0812">Transmembrane</keyword>
<sequence length="308" mass="32723">MPPRRPATQTNRRRAAKPKRGRVSTPAALVFIAGVAASLIILFFVYAFYMLPAKQEASKPAPAKPTQTEKAAAVAQQPDPAPAPPATPGQPRLVIVIDDLGQSLEPARDLLDLALPVTFSILPNLPATTETDELAAKAGMEVILHQPMEAATQPREERGTLKPSMSVPEVAATLAAHLAQLPHAAGVSNHTGSKATEDPVLMAAVMTALKDRKLFFLDSLTTSKSAAQAQAGRLNVPFLARNVFLDAERGQQAALLQLAQAEKEAKAKGRAIAIGHPYPETIAALSTWSIRRDKSVKLVTLGSLLKAN</sequence>
<gene>
    <name evidence="3" type="ORF">NNJEOMEG_01016</name>
</gene>
<protein>
    <recommendedName>
        <fullName evidence="5">Divergent polysaccharide deacetylase family protein</fullName>
    </recommendedName>
</protein>
<evidence type="ECO:0000256" key="1">
    <source>
        <dbReference type="SAM" id="MobiDB-lite"/>
    </source>
</evidence>
<reference evidence="3 4" key="2">
    <citation type="submission" date="2020-05" db="EMBL/GenBank/DDBJ databases">
        <title>Draft genome sequence of Desulfovibrio sp. strainFSS-1.</title>
        <authorList>
            <person name="Shimoshige H."/>
            <person name="Kobayashi H."/>
            <person name="Maekawa T."/>
        </authorList>
    </citation>
    <scope>NUCLEOTIDE SEQUENCE [LARGE SCALE GENOMIC DNA]</scope>
    <source>
        <strain evidence="3 4">SIID29052-01</strain>
    </source>
</reference>
<feature type="compositionally biased region" description="Pro residues" evidence="1">
    <location>
        <begin position="79"/>
        <end position="88"/>
    </location>
</feature>
<keyword evidence="4" id="KW-1185">Reference proteome</keyword>
<feature type="region of interest" description="Disordered" evidence="1">
    <location>
        <begin position="59"/>
        <end position="90"/>
    </location>
</feature>
<evidence type="ECO:0008006" key="5">
    <source>
        <dbReference type="Google" id="ProtNLM"/>
    </source>
</evidence>
<organism evidence="3 4">
    <name type="scientific">Fundidesulfovibrio magnetotacticus</name>
    <dbReference type="NCBI Taxonomy" id="2730080"/>
    <lineage>
        <taxon>Bacteria</taxon>
        <taxon>Pseudomonadati</taxon>
        <taxon>Thermodesulfobacteriota</taxon>
        <taxon>Desulfovibrionia</taxon>
        <taxon>Desulfovibrionales</taxon>
        <taxon>Desulfovibrionaceae</taxon>
        <taxon>Fundidesulfovibrio</taxon>
    </lineage>
</organism>
<dbReference type="EMBL" id="BLTE01000003">
    <property type="protein sequence ID" value="GFK93185.1"/>
    <property type="molecule type" value="Genomic_DNA"/>
</dbReference>
<dbReference type="InterPro" id="IPR006837">
    <property type="entry name" value="Divergent_DAC"/>
</dbReference>
<dbReference type="RefSeq" id="WP_173081958.1">
    <property type="nucleotide sequence ID" value="NZ_BLTE01000003.1"/>
</dbReference>
<dbReference type="Gene3D" id="3.20.20.370">
    <property type="entry name" value="Glycoside hydrolase/deacetylase"/>
    <property type="match status" value="1"/>
</dbReference>
<keyword evidence="2" id="KW-1133">Transmembrane helix</keyword>
<dbReference type="PANTHER" id="PTHR30105">
    <property type="entry name" value="UNCHARACTERIZED YIBQ-RELATED"/>
    <property type="match status" value="1"/>
</dbReference>
<keyword evidence="2" id="KW-0472">Membrane</keyword>
<evidence type="ECO:0000256" key="2">
    <source>
        <dbReference type="SAM" id="Phobius"/>
    </source>
</evidence>
<dbReference type="GO" id="GO:0005975">
    <property type="term" value="P:carbohydrate metabolic process"/>
    <property type="evidence" value="ECO:0007669"/>
    <property type="project" value="InterPro"/>
</dbReference>
<dbReference type="InterPro" id="IPR011330">
    <property type="entry name" value="Glyco_hydro/deAcase_b/a-brl"/>
</dbReference>
<proteinExistence type="predicted"/>
<dbReference type="SUPFAM" id="SSF88713">
    <property type="entry name" value="Glycoside hydrolase/deacetylase"/>
    <property type="match status" value="1"/>
</dbReference>
<reference evidence="3 4" key="1">
    <citation type="submission" date="2020-04" db="EMBL/GenBank/DDBJ databases">
        <authorList>
            <consortium name="Desulfovibrio sp. FSS-1 genome sequencing consortium"/>
            <person name="Shimoshige H."/>
            <person name="Kobayashi H."/>
            <person name="Maekawa T."/>
        </authorList>
    </citation>
    <scope>NUCLEOTIDE SEQUENCE [LARGE SCALE GENOMIC DNA]</scope>
    <source>
        <strain evidence="3 4">SIID29052-01</strain>
    </source>
</reference>
<comment type="caution">
    <text evidence="3">The sequence shown here is derived from an EMBL/GenBank/DDBJ whole genome shotgun (WGS) entry which is preliminary data.</text>
</comment>
<dbReference type="Pfam" id="PF04748">
    <property type="entry name" value="Polysacc_deac_2"/>
    <property type="match status" value="1"/>
</dbReference>